<dbReference type="SMART" id="SM01259">
    <property type="entry name" value="LAB_N"/>
    <property type="match status" value="1"/>
</dbReference>
<feature type="transmembrane region" description="Helical" evidence="1">
    <location>
        <begin position="62"/>
        <end position="78"/>
    </location>
</feature>
<comment type="caution">
    <text evidence="3">The sequence shown here is derived from an EMBL/GenBank/DDBJ whole genome shotgun (WGS) entry which is preliminary data.</text>
</comment>
<evidence type="ECO:0000313" key="3">
    <source>
        <dbReference type="EMBL" id="MBS9476927.1"/>
    </source>
</evidence>
<keyword evidence="1" id="KW-0812">Transmembrane</keyword>
<reference evidence="3" key="1">
    <citation type="submission" date="2021-05" db="EMBL/GenBank/DDBJ databases">
        <authorList>
            <person name="Sun Q."/>
            <person name="Inoue M."/>
        </authorList>
    </citation>
    <scope>NUCLEOTIDE SEQUENCE</scope>
    <source>
        <strain evidence="3">VKM B-3255</strain>
    </source>
</reference>
<protein>
    <submittedName>
        <fullName evidence="3">Lipid-A-disaccharide synthase N-terminal domain-containing protein</fullName>
    </submittedName>
</protein>
<keyword evidence="1" id="KW-1133">Transmembrane helix</keyword>
<evidence type="ECO:0000256" key="1">
    <source>
        <dbReference type="SAM" id="Phobius"/>
    </source>
</evidence>
<organism evidence="3 4">
    <name type="scientific">Ancylobacter radicis</name>
    <dbReference type="NCBI Taxonomy" id="2836179"/>
    <lineage>
        <taxon>Bacteria</taxon>
        <taxon>Pseudomonadati</taxon>
        <taxon>Pseudomonadota</taxon>
        <taxon>Alphaproteobacteria</taxon>
        <taxon>Hyphomicrobiales</taxon>
        <taxon>Xanthobacteraceae</taxon>
        <taxon>Ancylobacter</taxon>
    </lineage>
</organism>
<evidence type="ECO:0000259" key="2">
    <source>
        <dbReference type="SMART" id="SM01259"/>
    </source>
</evidence>
<dbReference type="RefSeq" id="WP_213754757.1">
    <property type="nucleotide sequence ID" value="NZ_JAHCQH010000015.1"/>
</dbReference>
<name>A0ABS5R6W7_9HYPH</name>
<feature type="domain" description="Lipid A biosynthesis N-terminal" evidence="2">
    <location>
        <begin position="9"/>
        <end position="80"/>
    </location>
</feature>
<sequence length="96" mass="10721">MSAGLWLAVGLVGQAMFSARFLVQWWASEREGRSIIPHSFWYLSIAGSLGLVAYAIYQRDPVFIIGQGAGLAIYLRNIRLIRRQSIRPEALRDGAV</sequence>
<feature type="transmembrane region" description="Helical" evidence="1">
    <location>
        <begin position="39"/>
        <end position="56"/>
    </location>
</feature>
<dbReference type="Proteomes" id="UP001166585">
    <property type="component" value="Unassembled WGS sequence"/>
</dbReference>
<keyword evidence="4" id="KW-1185">Reference proteome</keyword>
<keyword evidence="1" id="KW-0472">Membrane</keyword>
<proteinExistence type="predicted"/>
<feature type="transmembrane region" description="Helical" evidence="1">
    <location>
        <begin position="6"/>
        <end position="27"/>
    </location>
</feature>
<dbReference type="EMBL" id="JAHCQH010000015">
    <property type="protein sequence ID" value="MBS9476927.1"/>
    <property type="molecule type" value="Genomic_DNA"/>
</dbReference>
<dbReference type="Pfam" id="PF07578">
    <property type="entry name" value="LAB_N"/>
    <property type="match status" value="1"/>
</dbReference>
<accession>A0ABS5R6W7</accession>
<gene>
    <name evidence="3" type="ORF">KIP89_07390</name>
</gene>
<dbReference type="InterPro" id="IPR011499">
    <property type="entry name" value="Lipid_A_biosynth_N"/>
</dbReference>
<evidence type="ECO:0000313" key="4">
    <source>
        <dbReference type="Proteomes" id="UP001166585"/>
    </source>
</evidence>